<dbReference type="VEuPathDB" id="FungiDB:VP01_114g7"/>
<keyword evidence="1" id="KW-1133">Transmembrane helix</keyword>
<name>A0A0L6VT77_9BASI</name>
<dbReference type="STRING" id="27349.A0A0L6VT77"/>
<keyword evidence="4" id="KW-1185">Reference proteome</keyword>
<feature type="transmembrane region" description="Helical" evidence="1">
    <location>
        <begin position="235"/>
        <end position="259"/>
    </location>
</feature>
<sequence length="545" mass="62053">MIRKKPDKKANHNNVQLCASKDPLNWTNQTASTFWSHVVDNFLTALPSPESTAGSLKACRGIVQNLVNQFNGCVSQVNQSNPKGQSIEDQLDMSLKLYVEAYSKPFTQLQLYNSLINDPKWNCYFQDLKDNLPLTGMDLEALFSMTKPPTTTSLTPCSSSVGQSQFGCPIGTKKAKHHRANASDPNTDSTWKENMSQSNVIQNQTNVMQHLVKWLSEDSIMKKALSSMDEDTKSLFSCFLSLLFMIPPLFFFFLGFLLLSCFFIHQYNSSTLWTQVNNNINLRSDSEDQITPNKGRRTNRAGDPWIPNPVTLPHIGPNISHPSKKMLPHPLFFPQLETLCCGEFPQNLYKEPEVQTPEHFITDKALPHVELLLFSIYSGHWPVALEIMNLIYSMTLPVIKQTVITKPIQLSTEITMLEEITKALKPMILLILLPDPRHKFSVRNSSFSPLTFLISPKYTITNNSNSHSCLSFPSKISLPWHIYSQRGLKHFTCWLHETCISVSKTRLKKSCRTKHYLCCNLNIIYFCSHSLLPPYGHQIHIWIRG</sequence>
<organism evidence="3 4">
    <name type="scientific">Puccinia sorghi</name>
    <dbReference type="NCBI Taxonomy" id="27349"/>
    <lineage>
        <taxon>Eukaryota</taxon>
        <taxon>Fungi</taxon>
        <taxon>Dikarya</taxon>
        <taxon>Basidiomycota</taxon>
        <taxon>Pucciniomycotina</taxon>
        <taxon>Pucciniomycetes</taxon>
        <taxon>Pucciniales</taxon>
        <taxon>Pucciniaceae</taxon>
        <taxon>Puccinia</taxon>
    </lineage>
</organism>
<dbReference type="PANTHER" id="PTHR45125">
    <property type="entry name" value="F21J9.4-RELATED"/>
    <property type="match status" value="1"/>
</dbReference>
<reference evidence="3 4" key="1">
    <citation type="submission" date="2015-08" db="EMBL/GenBank/DDBJ databases">
        <title>Next Generation Sequencing and Analysis of the Genome of Puccinia sorghi L Schw, the Causal Agent of Maize Common Rust.</title>
        <authorList>
            <person name="Rochi L."/>
            <person name="Burguener G."/>
            <person name="Darino M."/>
            <person name="Turjanski A."/>
            <person name="Kreff E."/>
            <person name="Dieguez M.J."/>
            <person name="Sacco F."/>
        </authorList>
    </citation>
    <scope>NUCLEOTIDE SEQUENCE [LARGE SCALE GENOMIC DNA]</scope>
    <source>
        <strain evidence="3 4">RO10H11247</strain>
    </source>
</reference>
<proteinExistence type="predicted"/>
<evidence type="ECO:0000313" key="4">
    <source>
        <dbReference type="Proteomes" id="UP000037035"/>
    </source>
</evidence>
<accession>A0A0L6VT77</accession>
<evidence type="ECO:0000313" key="3">
    <source>
        <dbReference type="EMBL" id="KNZ63405.1"/>
    </source>
</evidence>
<feature type="domain" description="No apical meristem-associated C-terminal" evidence="2">
    <location>
        <begin position="104"/>
        <end position="234"/>
    </location>
</feature>
<dbReference type="InterPro" id="IPR029466">
    <property type="entry name" value="NAM-associated_C"/>
</dbReference>
<gene>
    <name evidence="3" type="ORF">VP01_114g7</name>
</gene>
<evidence type="ECO:0000259" key="2">
    <source>
        <dbReference type="Pfam" id="PF14303"/>
    </source>
</evidence>
<dbReference type="Proteomes" id="UP000037035">
    <property type="component" value="Unassembled WGS sequence"/>
</dbReference>
<dbReference type="PANTHER" id="PTHR45125:SF3">
    <property type="entry name" value="NO-APICAL-MERISTEM-ASSOCIATED CARBOXY-TERMINAL DOMAIN PROTEIN"/>
    <property type="match status" value="1"/>
</dbReference>
<dbReference type="AlphaFoldDB" id="A0A0L6VT77"/>
<dbReference type="Pfam" id="PF14303">
    <property type="entry name" value="NAM-associated"/>
    <property type="match status" value="1"/>
</dbReference>
<evidence type="ECO:0000256" key="1">
    <source>
        <dbReference type="SAM" id="Phobius"/>
    </source>
</evidence>
<keyword evidence="1" id="KW-0472">Membrane</keyword>
<protein>
    <recommendedName>
        <fullName evidence="2">No apical meristem-associated C-terminal domain-containing protein</fullName>
    </recommendedName>
</protein>
<keyword evidence="1" id="KW-0812">Transmembrane</keyword>
<comment type="caution">
    <text evidence="3">The sequence shown here is derived from an EMBL/GenBank/DDBJ whole genome shotgun (WGS) entry which is preliminary data.</text>
</comment>
<dbReference type="EMBL" id="LAVV01001666">
    <property type="protein sequence ID" value="KNZ63405.1"/>
    <property type="molecule type" value="Genomic_DNA"/>
</dbReference>